<keyword evidence="3" id="KW-1185">Reference proteome</keyword>
<sequence length="267" mass="29050">MHRILKLLAILAFSGSHTTLAFAASDQQKEKRWAEQIGDSLVDGETCELDAGGTPFMGIYTEASDGFTGRAVIIAHGMGAHPDWADVIYPLRTGLADHGWATLSIQMPVLPNDASLQDYVPLFDEVSPRLDAAAAMLRKRGNKTIVLIGHSLGATMSAWYVASKKKPPVQGLVLVSVGGSTIDEKTNSLLSLAKITLPVLDIYGSRDLDTLLATPEARRKAARSAGNKLYRQTEVEGADHFFTGMQDALVRRVYGWLKTHYVKKKSN</sequence>
<dbReference type="SUPFAM" id="SSF53474">
    <property type="entry name" value="alpha/beta-Hydrolases"/>
    <property type="match status" value="1"/>
</dbReference>
<evidence type="ECO:0000256" key="1">
    <source>
        <dbReference type="SAM" id="SignalP"/>
    </source>
</evidence>
<dbReference type="Proteomes" id="UP000295707">
    <property type="component" value="Unassembled WGS sequence"/>
</dbReference>
<dbReference type="Gene3D" id="3.40.50.1820">
    <property type="entry name" value="alpha/beta hydrolase"/>
    <property type="match status" value="1"/>
</dbReference>
<dbReference type="InterPro" id="IPR022529">
    <property type="entry name" value="DUF3530"/>
</dbReference>
<comment type="caution">
    <text evidence="2">The sequence shown here is derived from an EMBL/GenBank/DDBJ whole genome shotgun (WGS) entry which is preliminary data.</text>
</comment>
<keyword evidence="1" id="KW-0732">Signal</keyword>
<evidence type="ECO:0000313" key="3">
    <source>
        <dbReference type="Proteomes" id="UP000295707"/>
    </source>
</evidence>
<proteinExistence type="predicted"/>
<dbReference type="AlphaFoldDB" id="A0A4R1H7M6"/>
<reference evidence="2 3" key="1">
    <citation type="submission" date="2019-03" db="EMBL/GenBank/DDBJ databases">
        <title>Genomic Encyclopedia of Type Strains, Phase IV (KMG-IV): sequencing the most valuable type-strain genomes for metagenomic binning, comparative biology and taxonomic classification.</title>
        <authorList>
            <person name="Goeker M."/>
        </authorList>
    </citation>
    <scope>NUCLEOTIDE SEQUENCE [LARGE SCALE GENOMIC DNA]</scope>
    <source>
        <strain evidence="2 3">DSM 19610</strain>
    </source>
</reference>
<accession>A0A4R1H7M6</accession>
<organism evidence="2 3">
    <name type="scientific">Thiogranum longum</name>
    <dbReference type="NCBI Taxonomy" id="1537524"/>
    <lineage>
        <taxon>Bacteria</taxon>
        <taxon>Pseudomonadati</taxon>
        <taxon>Pseudomonadota</taxon>
        <taxon>Gammaproteobacteria</taxon>
        <taxon>Chromatiales</taxon>
        <taxon>Ectothiorhodospiraceae</taxon>
        <taxon>Thiogranum</taxon>
    </lineage>
</organism>
<feature type="chain" id="PRO_5020324936" evidence="1">
    <location>
        <begin position="24"/>
        <end position="267"/>
    </location>
</feature>
<dbReference type="Pfam" id="PF12048">
    <property type="entry name" value="DUF3530"/>
    <property type="match status" value="2"/>
</dbReference>
<evidence type="ECO:0000313" key="2">
    <source>
        <dbReference type="EMBL" id="TCK17198.1"/>
    </source>
</evidence>
<name>A0A4R1H7M6_9GAMM</name>
<dbReference type="EMBL" id="SMFX01000001">
    <property type="protein sequence ID" value="TCK17198.1"/>
    <property type="molecule type" value="Genomic_DNA"/>
</dbReference>
<dbReference type="InterPro" id="IPR029058">
    <property type="entry name" value="AB_hydrolase_fold"/>
</dbReference>
<feature type="signal peptide" evidence="1">
    <location>
        <begin position="1"/>
        <end position="23"/>
    </location>
</feature>
<protein>
    <submittedName>
        <fullName evidence="2">Pimeloyl-ACP methyl ester carboxylesterase</fullName>
    </submittedName>
</protein>
<gene>
    <name evidence="2" type="ORF">DFR30_0419</name>
</gene>
<dbReference type="RefSeq" id="WP_165869064.1">
    <property type="nucleotide sequence ID" value="NZ_SMFX01000001.1"/>
</dbReference>